<dbReference type="EMBL" id="KV460208">
    <property type="protein sequence ID" value="OBU00660.1"/>
    <property type="molecule type" value="Genomic_DNA"/>
</dbReference>
<reference evidence="2 3" key="1">
    <citation type="submission" date="2016-03" db="EMBL/GenBank/DDBJ databases">
        <title>Comparative genomics of Pseudogymnoascus destructans, the fungus causing white-nose syndrome of bats.</title>
        <authorList>
            <person name="Palmer J.M."/>
            <person name="Drees K.P."/>
            <person name="Foster J.T."/>
            <person name="Lindner D.L."/>
        </authorList>
    </citation>
    <scope>NUCLEOTIDE SEQUENCE [LARGE SCALE GENOMIC DNA]</scope>
    <source>
        <strain evidence="2 3">UAMH 10579</strain>
    </source>
</reference>
<evidence type="ECO:0000313" key="2">
    <source>
        <dbReference type="EMBL" id="OBU00660.1"/>
    </source>
</evidence>
<protein>
    <submittedName>
        <fullName evidence="2">Uncharacterized protein</fullName>
    </submittedName>
</protein>
<keyword evidence="1" id="KW-0732">Signal</keyword>
<reference evidence="3" key="2">
    <citation type="journal article" date="2018" name="Nat. Commun.">
        <title>Extreme sensitivity to ultraviolet light in the fungal pathogen causing white-nose syndrome of bats.</title>
        <authorList>
            <person name="Palmer J.M."/>
            <person name="Drees K.P."/>
            <person name="Foster J.T."/>
            <person name="Lindner D.L."/>
        </authorList>
    </citation>
    <scope>NUCLEOTIDE SEQUENCE [LARGE SCALE GENOMIC DNA]</scope>
    <source>
        <strain evidence="3">UAMH 10579</strain>
    </source>
</reference>
<feature type="signal peptide" evidence="1">
    <location>
        <begin position="1"/>
        <end position="26"/>
    </location>
</feature>
<evidence type="ECO:0000256" key="1">
    <source>
        <dbReference type="SAM" id="SignalP"/>
    </source>
</evidence>
<name>A0A1B8GXV6_9PEZI</name>
<dbReference type="GeneID" id="28834668"/>
<dbReference type="OrthoDB" id="5406216at2759"/>
<dbReference type="GO" id="GO:0031505">
    <property type="term" value="P:fungal-type cell wall organization"/>
    <property type="evidence" value="ECO:0007669"/>
    <property type="project" value="InterPro"/>
</dbReference>
<gene>
    <name evidence="2" type="ORF">VE01_01282</name>
</gene>
<dbReference type="Proteomes" id="UP000091956">
    <property type="component" value="Unassembled WGS sequence"/>
</dbReference>
<dbReference type="AlphaFoldDB" id="A0A1B8GXV6"/>
<dbReference type="Pfam" id="PF17056">
    <property type="entry name" value="KRE1"/>
    <property type="match status" value="1"/>
</dbReference>
<dbReference type="InterPro" id="IPR031452">
    <property type="entry name" value="Kre1"/>
</dbReference>
<accession>A0A1B8GXV6</accession>
<organism evidence="2 3">
    <name type="scientific">Pseudogymnoascus verrucosus</name>
    <dbReference type="NCBI Taxonomy" id="342668"/>
    <lineage>
        <taxon>Eukaryota</taxon>
        <taxon>Fungi</taxon>
        <taxon>Dikarya</taxon>
        <taxon>Ascomycota</taxon>
        <taxon>Pezizomycotina</taxon>
        <taxon>Leotiomycetes</taxon>
        <taxon>Thelebolales</taxon>
        <taxon>Thelebolaceae</taxon>
        <taxon>Pseudogymnoascus</taxon>
    </lineage>
</organism>
<dbReference type="RefSeq" id="XP_018134392.1">
    <property type="nucleotide sequence ID" value="XM_018270807.2"/>
</dbReference>
<sequence>MHHSSPLALLLALLFSILLPPTPVASQAAVVGGPAPAAPTQYPVVQTVPKLQVVAGVTQIVQVPFTQTFVQGALETWAWGAVKKGAVGMGSIQGEVGKVKGG</sequence>
<feature type="chain" id="PRO_5008609244" evidence="1">
    <location>
        <begin position="27"/>
        <end position="102"/>
    </location>
</feature>
<proteinExistence type="predicted"/>
<evidence type="ECO:0000313" key="3">
    <source>
        <dbReference type="Proteomes" id="UP000091956"/>
    </source>
</evidence>
<keyword evidence="3" id="KW-1185">Reference proteome</keyword>